<feature type="domain" description="Potassium channel" evidence="2">
    <location>
        <begin position="51"/>
        <end position="129"/>
    </location>
</feature>
<feature type="transmembrane region" description="Helical" evidence="1">
    <location>
        <begin position="113"/>
        <end position="132"/>
    </location>
</feature>
<dbReference type="Gene3D" id="1.10.287.70">
    <property type="match status" value="1"/>
</dbReference>
<reference evidence="3 4" key="1">
    <citation type="journal article" date="2013" name="Int. J. Syst. Evol. Microbiol.">
        <title>Marinicauda pacifica gen. nov., sp. nov., a prosthecate alphaproteobacterium of the family Hyphomonadaceae isolated from deep seawater.</title>
        <authorList>
            <person name="Zhang X.Y."/>
            <person name="Li G.W."/>
            <person name="Wang C.S."/>
            <person name="Zhang Y.J."/>
            <person name="Xu X.W."/>
            <person name="Li H."/>
            <person name="Liu A."/>
            <person name="Liu C."/>
            <person name="Xie B.B."/>
            <person name="Qin Q.L."/>
            <person name="Xu Z."/>
            <person name="Chen X.L."/>
            <person name="Zhou B.C."/>
            <person name="Zhang Y.Z."/>
        </authorList>
    </citation>
    <scope>NUCLEOTIDE SEQUENCE [LARGE SCALE GENOMIC DNA]</scope>
    <source>
        <strain evidence="3 4">P-1 km-3</strain>
    </source>
</reference>
<gene>
    <name evidence="3" type="ORF">E5162_05170</name>
</gene>
<dbReference type="InterPro" id="IPR013099">
    <property type="entry name" value="K_chnl_dom"/>
</dbReference>
<comment type="caution">
    <text evidence="3">The sequence shown here is derived from an EMBL/GenBank/DDBJ whole genome shotgun (WGS) entry which is preliminary data.</text>
</comment>
<dbReference type="RefSeq" id="WP_135943861.1">
    <property type="nucleotide sequence ID" value="NZ_BMEI01000001.1"/>
</dbReference>
<sequence>MLSLFIGFTLVAALGLGHHYGLLAVRETTKGSDNHPRRVVVLTFLGLLAIHTVEILAFAGAYKALLAWGGLGSFGGGFDESWSGLVYFSGINFATLGYTQIETSGPIRMINMMQSLGGFMVLTWSATFLYSVSARAWQK</sequence>
<keyword evidence="1" id="KW-1133">Transmembrane helix</keyword>
<evidence type="ECO:0000256" key="1">
    <source>
        <dbReference type="SAM" id="Phobius"/>
    </source>
</evidence>
<evidence type="ECO:0000313" key="3">
    <source>
        <dbReference type="EMBL" id="TGY94664.1"/>
    </source>
</evidence>
<feature type="transmembrane region" description="Helical" evidence="1">
    <location>
        <begin position="40"/>
        <end position="62"/>
    </location>
</feature>
<accession>A0A4S2HF09</accession>
<proteinExistence type="predicted"/>
<dbReference type="Pfam" id="PF07885">
    <property type="entry name" value="Ion_trans_2"/>
    <property type="match status" value="1"/>
</dbReference>
<keyword evidence="4" id="KW-1185">Reference proteome</keyword>
<name>A0A4S2HF09_9PROT</name>
<evidence type="ECO:0000313" key="4">
    <source>
        <dbReference type="Proteomes" id="UP000305451"/>
    </source>
</evidence>
<dbReference type="EMBL" id="SRXV01000001">
    <property type="protein sequence ID" value="TGY94664.1"/>
    <property type="molecule type" value="Genomic_DNA"/>
</dbReference>
<evidence type="ECO:0000259" key="2">
    <source>
        <dbReference type="Pfam" id="PF07885"/>
    </source>
</evidence>
<organism evidence="3 4">
    <name type="scientific">Marinicauda pacifica</name>
    <dbReference type="NCBI Taxonomy" id="1133559"/>
    <lineage>
        <taxon>Bacteria</taxon>
        <taxon>Pseudomonadati</taxon>
        <taxon>Pseudomonadota</taxon>
        <taxon>Alphaproteobacteria</taxon>
        <taxon>Maricaulales</taxon>
        <taxon>Maricaulaceae</taxon>
        <taxon>Marinicauda</taxon>
    </lineage>
</organism>
<keyword evidence="1" id="KW-0812">Transmembrane</keyword>
<dbReference type="AlphaFoldDB" id="A0A4S2HF09"/>
<dbReference type="Proteomes" id="UP000305451">
    <property type="component" value="Unassembled WGS sequence"/>
</dbReference>
<dbReference type="SUPFAM" id="SSF81324">
    <property type="entry name" value="Voltage-gated potassium channels"/>
    <property type="match status" value="1"/>
</dbReference>
<keyword evidence="1" id="KW-0472">Membrane</keyword>
<dbReference type="OrthoDB" id="2974133at2"/>
<protein>
    <recommendedName>
        <fullName evidence="2">Potassium channel domain-containing protein</fullName>
    </recommendedName>
</protein>